<evidence type="ECO:0000313" key="3">
    <source>
        <dbReference type="Proteomes" id="UP000262257"/>
    </source>
</evidence>
<evidence type="ECO:0000313" key="2">
    <source>
        <dbReference type="EMBL" id="HCM30680.1"/>
    </source>
</evidence>
<feature type="chain" id="PRO_5017575025" description="FilF" evidence="1">
    <location>
        <begin position="23"/>
        <end position="649"/>
    </location>
</feature>
<protein>
    <recommendedName>
        <fullName evidence="4">FilF</fullName>
    </recommendedName>
</protein>
<dbReference type="EMBL" id="DPXL01000038">
    <property type="protein sequence ID" value="HCM30680.1"/>
    <property type="molecule type" value="Genomic_DNA"/>
</dbReference>
<comment type="caution">
    <text evidence="2">The sequence shown here is derived from an EMBL/GenBank/DDBJ whole genome shotgun (WGS) entry which is preliminary data.</text>
</comment>
<dbReference type="AlphaFoldDB" id="A0A3D3FY03"/>
<gene>
    <name evidence="2" type="ORF">DIC32_02690</name>
</gene>
<dbReference type="Proteomes" id="UP000262257">
    <property type="component" value="Unassembled WGS sequence"/>
</dbReference>
<proteinExistence type="predicted"/>
<organism evidence="2 3">
    <name type="scientific">Acinetobacter radioresistens</name>
    <dbReference type="NCBI Taxonomy" id="40216"/>
    <lineage>
        <taxon>Bacteria</taxon>
        <taxon>Pseudomonadati</taxon>
        <taxon>Pseudomonadota</taxon>
        <taxon>Gammaproteobacteria</taxon>
        <taxon>Moraxellales</taxon>
        <taxon>Moraxellaceae</taxon>
        <taxon>Acinetobacter</taxon>
    </lineage>
</organism>
<feature type="signal peptide" evidence="1">
    <location>
        <begin position="1"/>
        <end position="22"/>
    </location>
</feature>
<name>A0A3D3FY03_ACIRA</name>
<sequence length="649" mass="71295">MKNKYLLPFTMTALMAALSGCGGESANIIPEKDTMTYVNGTCKANDKGCTEFILDYPVDGLNFTCSSDANNTFITLMDFANSVVTGTCRTGDKAEFFMMGSDDRKISLGEVDLNKISSSDTIGTVPRLTLLDLAAGITGQDAKMLQQSDPTVKVALELVKIIQALALKEQRIEVPTDIQALYITDAVRQNLEKISTSVTAEDIVSKRYVELIRPWLDVSQITDQDAFITLNKLVNIANSAVYQPEFAVFPTNLIDQIASNAGSEGMVGCNKPVCDLNDISIKRALGHFMLITDRQGYTLGSGIQWKGSVTKATSAVIGANLELITSTRPVRITAEPQDHWINPLTKRIDQPFTFKVSEQNSQDLLITQGKLLNNSIMAGQEKFYKKITRKTTITEADKNDLGHWQQEVAGELFQGPMDLYKIYHITYLDKKVFKSINNSRVGENYIFPLYADLTFKFNDTSVNNIKLGIVVDANGDIRTNIRPNATASDMSTALCNSDSISPELIDNYGVQQYRLGTTARVFTNDNSISVRMILANDTFNNINGALVGMNVKLQLAENGELLSVGGARIQLGGLLNGNRSIRFTDSAGEAVQWANTLASFQNTFNNANQKKTENDPTKKEVTQADLNLAKLAGGKIEMTLPDCYQVKTK</sequence>
<reference evidence="2 3" key="1">
    <citation type="journal article" date="2018" name="Nat. Biotechnol.">
        <title>A standardized bacterial taxonomy based on genome phylogeny substantially revises the tree of life.</title>
        <authorList>
            <person name="Parks D.H."/>
            <person name="Chuvochina M."/>
            <person name="Waite D.W."/>
            <person name="Rinke C."/>
            <person name="Skarshewski A."/>
            <person name="Chaumeil P.A."/>
            <person name="Hugenholtz P."/>
        </authorList>
    </citation>
    <scope>NUCLEOTIDE SEQUENCE [LARGE SCALE GENOMIC DNA]</scope>
    <source>
        <strain evidence="2">UBA10045</strain>
    </source>
</reference>
<accession>A0A3D3FY03</accession>
<dbReference type="PROSITE" id="PS51257">
    <property type="entry name" value="PROKAR_LIPOPROTEIN"/>
    <property type="match status" value="1"/>
</dbReference>
<evidence type="ECO:0008006" key="4">
    <source>
        <dbReference type="Google" id="ProtNLM"/>
    </source>
</evidence>
<keyword evidence="1" id="KW-0732">Signal</keyword>
<evidence type="ECO:0000256" key="1">
    <source>
        <dbReference type="SAM" id="SignalP"/>
    </source>
</evidence>